<dbReference type="Proteomes" id="UP000218615">
    <property type="component" value="Unassembled WGS sequence"/>
</dbReference>
<dbReference type="PANTHER" id="PTHR39640:SF1">
    <property type="entry name" value="DUF790 FAMILY PROTEIN"/>
    <property type="match status" value="1"/>
</dbReference>
<dbReference type="Pfam" id="PF05626">
    <property type="entry name" value="DUF790"/>
    <property type="match status" value="1"/>
</dbReference>
<evidence type="ECO:0000313" key="2">
    <source>
        <dbReference type="Proteomes" id="UP000218615"/>
    </source>
</evidence>
<keyword evidence="2" id="KW-1185">Reference proteome</keyword>
<dbReference type="InterPro" id="IPR008508">
    <property type="entry name" value="Bax1"/>
</dbReference>
<accession>A0A284VPG3</accession>
<reference evidence="2" key="1">
    <citation type="submission" date="2017-06" db="EMBL/GenBank/DDBJ databases">
        <authorList>
            <person name="Cremers G."/>
        </authorList>
    </citation>
    <scope>NUCLEOTIDE SEQUENCE [LARGE SCALE GENOMIC DNA]</scope>
</reference>
<organism evidence="1 2">
    <name type="scientific">Candidatus Methanoperedens nitratireducens</name>
    <dbReference type="NCBI Taxonomy" id="1392998"/>
    <lineage>
        <taxon>Archaea</taxon>
        <taxon>Methanobacteriati</taxon>
        <taxon>Methanobacteriota</taxon>
        <taxon>Stenosarchaea group</taxon>
        <taxon>Methanomicrobia</taxon>
        <taxon>Methanosarcinales</taxon>
        <taxon>ANME-2 cluster</taxon>
        <taxon>Candidatus Methanoperedentaceae</taxon>
        <taxon>Candidatus Methanoperedens</taxon>
    </lineage>
</organism>
<dbReference type="OrthoDB" id="57367at2157"/>
<evidence type="ECO:0000313" key="1">
    <source>
        <dbReference type="EMBL" id="SNQ61067.1"/>
    </source>
</evidence>
<dbReference type="AlphaFoldDB" id="A0A284VPG3"/>
<name>A0A284VPG3_9EURY</name>
<dbReference type="EMBL" id="FZMP01000145">
    <property type="protein sequence ID" value="SNQ61067.1"/>
    <property type="molecule type" value="Genomic_DNA"/>
</dbReference>
<sequence>MLTSDLLVTKIYNGKIEPVYATLDRKNLEISSSVINLFQEHIGKTYGELVEEIEDFEEIDYRLIRGLTQILERRCIIEMDSLIEPVTARRTVFEECNGAVSDIKERKEIIERIARRLSIETDAFEKILWADMEENLVIKEFKTTTPENLLRQYNLSLTQTLLLKHGVWKFR</sequence>
<protein>
    <submittedName>
        <fullName evidence="1">Uncharacterized protein</fullName>
    </submittedName>
</protein>
<proteinExistence type="predicted"/>
<gene>
    <name evidence="1" type="ORF">MNV_2290008</name>
</gene>
<dbReference type="PANTHER" id="PTHR39640">
    <property type="entry name" value="VNG6129C"/>
    <property type="match status" value="1"/>
</dbReference>